<reference evidence="2 3" key="1">
    <citation type="submission" date="2023-12" db="EMBL/GenBank/DDBJ databases">
        <title>Description of an unclassified Opitutus bacterium of Verrucomicrobiota.</title>
        <authorList>
            <person name="Zhang D.-F."/>
        </authorList>
    </citation>
    <scope>NUCLEOTIDE SEQUENCE [LARGE SCALE GENOMIC DNA]</scope>
    <source>
        <strain evidence="2 3">WL0086</strain>
    </source>
</reference>
<protein>
    <recommendedName>
        <fullName evidence="1">Filamentation induced by cAMP protein Fic-like C-terminal domain-containing protein</fullName>
    </recommendedName>
</protein>
<feature type="domain" description="Filamentation induced by cAMP protein Fic-like C-terminal" evidence="1">
    <location>
        <begin position="56"/>
        <end position="111"/>
    </location>
</feature>
<evidence type="ECO:0000313" key="2">
    <source>
        <dbReference type="EMBL" id="WRQ85557.1"/>
    </source>
</evidence>
<evidence type="ECO:0000259" key="1">
    <source>
        <dbReference type="Pfam" id="PF21247"/>
    </source>
</evidence>
<dbReference type="InterPro" id="IPR049514">
    <property type="entry name" value="Fic-like_C"/>
</dbReference>
<evidence type="ECO:0000313" key="3">
    <source>
        <dbReference type="Proteomes" id="UP000738431"/>
    </source>
</evidence>
<keyword evidence="3" id="KW-1185">Reference proteome</keyword>
<name>A0ABZ1C1Q8_9BACT</name>
<dbReference type="Proteomes" id="UP000738431">
    <property type="component" value="Chromosome"/>
</dbReference>
<sequence>MGRGIEKINRACREHDIPPATFDFRLSGLMVTFTANPAHLAKVDGKQGTTPQIALQVSQVLIAAPSPASREELQKAAGIVDREHFRVAYLVPLVDSDWLERTLPEKPTSPNIRHSSANRVRAFLNSLKAAES</sequence>
<proteinExistence type="predicted"/>
<dbReference type="Pfam" id="PF21247">
    <property type="entry name" value="Fic-like_C"/>
    <property type="match status" value="1"/>
</dbReference>
<gene>
    <name evidence="2" type="ORF">K1X11_012160</name>
</gene>
<accession>A0ABZ1C1Q8</accession>
<dbReference type="RefSeq" id="WP_221032900.1">
    <property type="nucleotide sequence ID" value="NZ_CP139781.1"/>
</dbReference>
<dbReference type="EMBL" id="CP139781">
    <property type="protein sequence ID" value="WRQ85557.1"/>
    <property type="molecule type" value="Genomic_DNA"/>
</dbReference>
<organism evidence="2 3">
    <name type="scientific">Actomonas aquatica</name>
    <dbReference type="NCBI Taxonomy" id="2866162"/>
    <lineage>
        <taxon>Bacteria</taxon>
        <taxon>Pseudomonadati</taxon>
        <taxon>Verrucomicrobiota</taxon>
        <taxon>Opitutia</taxon>
        <taxon>Opitutales</taxon>
        <taxon>Opitutaceae</taxon>
        <taxon>Actomonas</taxon>
    </lineage>
</organism>